<reference evidence="2 3" key="1">
    <citation type="submission" date="2019-11" db="EMBL/GenBank/DDBJ databases">
        <title>Comparative genomics of hydrocarbon-degrading Desulfosarcina strains.</title>
        <authorList>
            <person name="Watanabe M."/>
            <person name="Kojima H."/>
            <person name="Fukui M."/>
        </authorList>
    </citation>
    <scope>NUCLEOTIDE SEQUENCE [LARGE SCALE GENOMIC DNA]</scope>
    <source>
        <strain evidence="2 3">PL12</strain>
    </source>
</reference>
<dbReference type="PANTHER" id="PTHR40099:SF1">
    <property type="entry name" value="ACETOLACTATE SYNTHASE, SMALL SUBUNIT"/>
    <property type="match status" value="1"/>
</dbReference>
<dbReference type="InterPro" id="IPR045865">
    <property type="entry name" value="ACT-like_dom_sf"/>
</dbReference>
<dbReference type="PROSITE" id="PS51671">
    <property type="entry name" value="ACT"/>
    <property type="match status" value="1"/>
</dbReference>
<dbReference type="Pfam" id="PF19571">
    <property type="entry name" value="ACT_8"/>
    <property type="match status" value="1"/>
</dbReference>
<dbReference type="Proteomes" id="UP000427906">
    <property type="component" value="Chromosome"/>
</dbReference>
<dbReference type="KEGG" id="dalk:DSCA_10870"/>
<keyword evidence="3" id="KW-1185">Reference proteome</keyword>
<dbReference type="EMBL" id="AP021874">
    <property type="protein sequence ID" value="BBO67157.1"/>
    <property type="molecule type" value="Genomic_DNA"/>
</dbReference>
<evidence type="ECO:0000313" key="3">
    <source>
        <dbReference type="Proteomes" id="UP000427906"/>
    </source>
</evidence>
<feature type="domain" description="ACT" evidence="1">
    <location>
        <begin position="80"/>
        <end position="151"/>
    </location>
</feature>
<dbReference type="InterPro" id="IPR045739">
    <property type="entry name" value="ACT_dom_pair"/>
</dbReference>
<dbReference type="InterPro" id="IPR002912">
    <property type="entry name" value="ACT_dom"/>
</dbReference>
<evidence type="ECO:0000259" key="1">
    <source>
        <dbReference type="PROSITE" id="PS51671"/>
    </source>
</evidence>
<dbReference type="SUPFAM" id="SSF55021">
    <property type="entry name" value="ACT-like"/>
    <property type="match status" value="2"/>
</dbReference>
<proteinExistence type="predicted"/>
<protein>
    <submittedName>
        <fullName evidence="2">Amino acid-binding protein</fullName>
    </submittedName>
</protein>
<dbReference type="AlphaFoldDB" id="A0A5K7YR94"/>
<accession>A0A5K7YR94</accession>
<dbReference type="CDD" id="cd04882">
    <property type="entry name" value="ACT_Bt0572_2"/>
    <property type="match status" value="1"/>
</dbReference>
<organism evidence="2 3">
    <name type="scientific">Desulfosarcina alkanivorans</name>
    <dbReference type="NCBI Taxonomy" id="571177"/>
    <lineage>
        <taxon>Bacteria</taxon>
        <taxon>Pseudomonadati</taxon>
        <taxon>Thermodesulfobacteriota</taxon>
        <taxon>Desulfobacteria</taxon>
        <taxon>Desulfobacterales</taxon>
        <taxon>Desulfosarcinaceae</taxon>
        <taxon>Desulfosarcina</taxon>
    </lineage>
</organism>
<name>A0A5K7YR94_9BACT</name>
<gene>
    <name evidence="2" type="ORF">DSCA_10870</name>
</gene>
<dbReference type="Gene3D" id="3.30.2130.10">
    <property type="entry name" value="VC0802-like"/>
    <property type="match status" value="1"/>
</dbReference>
<dbReference type="CDD" id="cd04908">
    <property type="entry name" value="ACT_Bt0572_1"/>
    <property type="match status" value="1"/>
</dbReference>
<dbReference type="RefSeq" id="WP_331457147.1">
    <property type="nucleotide sequence ID" value="NZ_AP021874.1"/>
</dbReference>
<evidence type="ECO:0000313" key="2">
    <source>
        <dbReference type="EMBL" id="BBO67157.1"/>
    </source>
</evidence>
<sequence>MTDNTVEERMQVEQISVFLENKSGRLSEVTAILTEAEVNIRALALADTSDFGVLRLIVDDTEKARHTLKNHGFTVGKTNVVAVEVSDRPGGLHDILTMLHDAGLNVEYMYAFVRSSGDNAVMIFRIEQEKEAIRLLASKGVNVIDGQRLYSL</sequence>
<dbReference type="PANTHER" id="PTHR40099">
    <property type="entry name" value="ACETOLACTATE SYNTHASE, SMALL SUBUNIT"/>
    <property type="match status" value="1"/>
</dbReference>